<dbReference type="Gene3D" id="3.30.70.330">
    <property type="match status" value="1"/>
</dbReference>
<dbReference type="SUPFAM" id="SSF54928">
    <property type="entry name" value="RNA-binding domain, RBD"/>
    <property type="match status" value="1"/>
</dbReference>
<reference evidence="3 4" key="1">
    <citation type="journal article" date="2017" name="ISME J.">
        <title>Energy and carbon metabolisms in a deep terrestrial subsurface fluid microbial community.</title>
        <authorList>
            <person name="Momper L."/>
            <person name="Jungbluth S.P."/>
            <person name="Lee M.D."/>
            <person name="Amend J.P."/>
        </authorList>
    </citation>
    <scope>NUCLEOTIDE SEQUENCE [LARGE SCALE GENOMIC DNA]</scope>
    <source>
        <strain evidence="3">SURF_29</strain>
    </source>
</reference>
<feature type="domain" description="RRM" evidence="2">
    <location>
        <begin position="4"/>
        <end position="82"/>
    </location>
</feature>
<evidence type="ECO:0000313" key="4">
    <source>
        <dbReference type="Proteomes" id="UP000285655"/>
    </source>
</evidence>
<dbReference type="Proteomes" id="UP000285655">
    <property type="component" value="Unassembled WGS sequence"/>
</dbReference>
<evidence type="ECO:0000313" key="3">
    <source>
        <dbReference type="EMBL" id="RJO61914.1"/>
    </source>
</evidence>
<dbReference type="InterPro" id="IPR048289">
    <property type="entry name" value="RRM2_NsCP33-like"/>
</dbReference>
<dbReference type="AlphaFoldDB" id="A0A419DFL7"/>
<evidence type="ECO:0000259" key="2">
    <source>
        <dbReference type="PROSITE" id="PS50102"/>
    </source>
</evidence>
<dbReference type="InterPro" id="IPR035979">
    <property type="entry name" value="RBD_domain_sf"/>
</dbReference>
<name>A0A419DFL7_9BACT</name>
<organism evidence="3 4">
    <name type="scientific">candidate division WS5 bacterium</name>
    <dbReference type="NCBI Taxonomy" id="2093353"/>
    <lineage>
        <taxon>Bacteria</taxon>
        <taxon>candidate division WS5</taxon>
    </lineage>
</organism>
<dbReference type="InterPro" id="IPR000504">
    <property type="entry name" value="RRM_dom"/>
</dbReference>
<dbReference type="PANTHER" id="PTHR48027">
    <property type="entry name" value="HETEROGENEOUS NUCLEAR RIBONUCLEOPROTEIN 87F-RELATED"/>
    <property type="match status" value="1"/>
</dbReference>
<gene>
    <name evidence="3" type="ORF">C4544_01360</name>
</gene>
<dbReference type="GO" id="GO:0003723">
    <property type="term" value="F:RNA binding"/>
    <property type="evidence" value="ECO:0007669"/>
    <property type="project" value="UniProtKB-KW"/>
</dbReference>
<dbReference type="CDD" id="cd21608">
    <property type="entry name" value="RRM2_NsCP33_like"/>
    <property type="match status" value="1"/>
</dbReference>
<dbReference type="Pfam" id="PF00076">
    <property type="entry name" value="RRM_1"/>
    <property type="match status" value="1"/>
</dbReference>
<dbReference type="InterPro" id="IPR052462">
    <property type="entry name" value="SLIRP/GR-RBP-like"/>
</dbReference>
<comment type="caution">
    <text evidence="3">The sequence shown here is derived from an EMBL/GenBank/DDBJ whole genome shotgun (WGS) entry which is preliminary data.</text>
</comment>
<dbReference type="SMART" id="SM00360">
    <property type="entry name" value="RRM"/>
    <property type="match status" value="1"/>
</dbReference>
<keyword evidence="1" id="KW-0694">RNA-binding</keyword>
<dbReference type="InterPro" id="IPR012677">
    <property type="entry name" value="Nucleotide-bd_a/b_plait_sf"/>
</dbReference>
<dbReference type="EMBL" id="QZJW01000007">
    <property type="protein sequence ID" value="RJO61914.1"/>
    <property type="molecule type" value="Genomic_DNA"/>
</dbReference>
<accession>A0A419DFL7</accession>
<protein>
    <submittedName>
        <fullName evidence="3">RNA-binding protein</fullName>
    </submittedName>
</protein>
<proteinExistence type="predicted"/>
<evidence type="ECO:0000256" key="1">
    <source>
        <dbReference type="ARBA" id="ARBA00022884"/>
    </source>
</evidence>
<dbReference type="PROSITE" id="PS50102">
    <property type="entry name" value="RRM"/>
    <property type="match status" value="1"/>
</dbReference>
<sequence>MEKNKLYIGNLPYSVTDESLAELFAAFGEVVEANVITDKFSGRSKGFGFVTMADEAAAEKAVAEMNGKDVDGRQVVVNVAKPKEPRQNRY</sequence>